<sequence>MTYADTLPKNPGEAAQDRHSHSLPGGQSGPNKAGNTAPSGAAILGTEIGGQADARRERAQAIKEGDVLPPGTEAHANAGQLGFGGYSGADAGVQEPSRGERQQLQQERNEEWKGSDAPDLGAIARSSAASGAHNAANRSAEGDFTMSGNRRQDELLDTVGRSVGTESGTGAHDGSITRDAGTDRIADP</sequence>
<dbReference type="AlphaFoldDB" id="A0A0P1BE31"/>
<accession>A0A0P1BE31</accession>
<reference evidence="2 3" key="1">
    <citation type="submission" date="2014-09" db="EMBL/GenBank/DDBJ databases">
        <authorList>
            <person name="Magalhaes I.L.F."/>
            <person name="Oliveira U."/>
            <person name="Santos F.R."/>
            <person name="Vidigal T.H.D.A."/>
            <person name="Brescovit A.D."/>
            <person name="Santos A.J."/>
        </authorList>
    </citation>
    <scope>NUCLEOTIDE SEQUENCE [LARGE SCALE GENOMIC DNA]</scope>
</reference>
<proteinExistence type="predicted"/>
<evidence type="ECO:0000313" key="2">
    <source>
        <dbReference type="EMBL" id="CEH13677.1"/>
    </source>
</evidence>
<protein>
    <submittedName>
        <fullName evidence="2">Uncharacterized protein</fullName>
    </submittedName>
</protein>
<feature type="compositionally biased region" description="Basic and acidic residues" evidence="1">
    <location>
        <begin position="97"/>
        <end position="116"/>
    </location>
</feature>
<feature type="region of interest" description="Disordered" evidence="1">
    <location>
        <begin position="1"/>
        <end position="188"/>
    </location>
</feature>
<feature type="compositionally biased region" description="Polar residues" evidence="1">
    <location>
        <begin position="29"/>
        <end position="38"/>
    </location>
</feature>
<feature type="compositionally biased region" description="Low complexity" evidence="1">
    <location>
        <begin position="121"/>
        <end position="139"/>
    </location>
</feature>
<name>A0A0P1BE31_9BASI</name>
<dbReference type="OrthoDB" id="3348033at2759"/>
<keyword evidence="3" id="KW-1185">Reference proteome</keyword>
<organism evidence="2 3">
    <name type="scientific">Ceraceosorus bombacis</name>
    <dbReference type="NCBI Taxonomy" id="401625"/>
    <lineage>
        <taxon>Eukaryota</taxon>
        <taxon>Fungi</taxon>
        <taxon>Dikarya</taxon>
        <taxon>Basidiomycota</taxon>
        <taxon>Ustilaginomycotina</taxon>
        <taxon>Exobasidiomycetes</taxon>
        <taxon>Ceraceosorales</taxon>
        <taxon>Ceraceosoraceae</taxon>
        <taxon>Ceraceosorus</taxon>
    </lineage>
</organism>
<feature type="compositionally biased region" description="Basic and acidic residues" evidence="1">
    <location>
        <begin position="53"/>
        <end position="66"/>
    </location>
</feature>
<dbReference type="Proteomes" id="UP000054845">
    <property type="component" value="Unassembled WGS sequence"/>
</dbReference>
<dbReference type="EMBL" id="CCYA01000221">
    <property type="protein sequence ID" value="CEH13677.1"/>
    <property type="molecule type" value="Genomic_DNA"/>
</dbReference>
<evidence type="ECO:0000313" key="3">
    <source>
        <dbReference type="Proteomes" id="UP000054845"/>
    </source>
</evidence>
<evidence type="ECO:0000256" key="1">
    <source>
        <dbReference type="SAM" id="MobiDB-lite"/>
    </source>
</evidence>